<feature type="non-terminal residue" evidence="1">
    <location>
        <position position="1"/>
    </location>
</feature>
<evidence type="ECO:0000313" key="1">
    <source>
        <dbReference type="EMBL" id="CEK95014.1"/>
    </source>
</evidence>
<protein>
    <submittedName>
        <fullName evidence="1">Uncharacterized protein</fullName>
    </submittedName>
</protein>
<accession>A0A0B7BP08</accession>
<feature type="non-terminal residue" evidence="1">
    <location>
        <position position="107"/>
    </location>
</feature>
<sequence>KIDAEHIGINGQITLNTSLLRRQGLCFYIGNLVKHPELVLQLKTLLMAVFLNVDRLNDRLRVSEDKETRNRIVVRQIGKKMLQLNCRKFGNFDNVLDENMQMLNIDN</sequence>
<dbReference type="EMBL" id="HACG01048149">
    <property type="protein sequence ID" value="CEK95014.1"/>
    <property type="molecule type" value="Transcribed_RNA"/>
</dbReference>
<proteinExistence type="predicted"/>
<gene>
    <name evidence="1" type="primary">ORF204926</name>
</gene>
<reference evidence="1" key="1">
    <citation type="submission" date="2014-12" db="EMBL/GenBank/DDBJ databases">
        <title>Insight into the proteome of Arion vulgaris.</title>
        <authorList>
            <person name="Aradska J."/>
            <person name="Bulat T."/>
            <person name="Smidak R."/>
            <person name="Sarate P."/>
            <person name="Gangsoo J."/>
            <person name="Sialana F."/>
            <person name="Bilban M."/>
            <person name="Lubec G."/>
        </authorList>
    </citation>
    <scope>NUCLEOTIDE SEQUENCE</scope>
    <source>
        <tissue evidence="1">Skin</tissue>
    </source>
</reference>
<dbReference type="AlphaFoldDB" id="A0A0B7BP08"/>
<name>A0A0B7BP08_9EUPU</name>
<organism evidence="1">
    <name type="scientific">Arion vulgaris</name>
    <dbReference type="NCBI Taxonomy" id="1028688"/>
    <lineage>
        <taxon>Eukaryota</taxon>
        <taxon>Metazoa</taxon>
        <taxon>Spiralia</taxon>
        <taxon>Lophotrochozoa</taxon>
        <taxon>Mollusca</taxon>
        <taxon>Gastropoda</taxon>
        <taxon>Heterobranchia</taxon>
        <taxon>Euthyneura</taxon>
        <taxon>Panpulmonata</taxon>
        <taxon>Eupulmonata</taxon>
        <taxon>Stylommatophora</taxon>
        <taxon>Helicina</taxon>
        <taxon>Arionoidea</taxon>
        <taxon>Arionidae</taxon>
        <taxon>Arion</taxon>
    </lineage>
</organism>